<organism evidence="4">
    <name type="scientific">Kitasatospora camelliae</name>
    <dbReference type="NCBI Taxonomy" id="3156397"/>
    <lineage>
        <taxon>Bacteria</taxon>
        <taxon>Bacillati</taxon>
        <taxon>Actinomycetota</taxon>
        <taxon>Actinomycetes</taxon>
        <taxon>Kitasatosporales</taxon>
        <taxon>Streptomycetaceae</taxon>
        <taxon>Kitasatospora</taxon>
    </lineage>
</organism>
<dbReference type="SMART" id="SM00116">
    <property type="entry name" value="CBS"/>
    <property type="match status" value="2"/>
</dbReference>
<dbReference type="PROSITE" id="PS51371">
    <property type="entry name" value="CBS"/>
    <property type="match status" value="2"/>
</dbReference>
<dbReference type="EMBL" id="CP159872">
    <property type="protein sequence ID" value="XCM77565.1"/>
    <property type="molecule type" value="Genomic_DNA"/>
</dbReference>
<dbReference type="SUPFAM" id="SSF54631">
    <property type="entry name" value="CBS-domain pair"/>
    <property type="match status" value="1"/>
</dbReference>
<dbReference type="InterPro" id="IPR046342">
    <property type="entry name" value="CBS_dom_sf"/>
</dbReference>
<feature type="domain" description="CBS" evidence="3">
    <location>
        <begin position="32"/>
        <end position="89"/>
    </location>
</feature>
<sequence>MNHSILDGTPAEGFADAGQGRALGHAAVRDRMSRPAVAVTPATDFGAMVAAITASRRGVLPVVSPDGVPLGVVAASDLLAAYDSGDRPLEITAQDLMTAPAVTVSEDLTVAEAVHTARAESVHHLPVVDGDGRLSGLLSPVDLLEAFRADDDALRTVALAQALTPGSGVVPSSLHVRCERGHVVLAGRTRSRSDAAALCLRVAAIEGLTGVIDRLRWDVDDTDLRGASGKREPR</sequence>
<keyword evidence="1 2" id="KW-0129">CBS domain</keyword>
<dbReference type="RefSeq" id="WP_354637201.1">
    <property type="nucleotide sequence ID" value="NZ_CP159872.1"/>
</dbReference>
<evidence type="ECO:0000256" key="2">
    <source>
        <dbReference type="PROSITE-ProRule" id="PRU00703"/>
    </source>
</evidence>
<dbReference type="AlphaFoldDB" id="A0AAU8JP17"/>
<dbReference type="Pfam" id="PF00571">
    <property type="entry name" value="CBS"/>
    <property type="match status" value="2"/>
</dbReference>
<name>A0AAU8JP17_9ACTN</name>
<reference evidence="4" key="1">
    <citation type="submission" date="2024-06" db="EMBL/GenBank/DDBJ databases">
        <title>The genome sequences of Kitasatospora sp. strain HUAS MG31.</title>
        <authorList>
            <person name="Mo P."/>
        </authorList>
    </citation>
    <scope>NUCLEOTIDE SEQUENCE</scope>
    <source>
        <strain evidence="4">HUAS MG31</strain>
    </source>
</reference>
<protein>
    <submittedName>
        <fullName evidence="4">CBS domain-containing protein</fullName>
    </submittedName>
</protein>
<dbReference type="InterPro" id="IPR000644">
    <property type="entry name" value="CBS_dom"/>
</dbReference>
<proteinExistence type="predicted"/>
<dbReference type="Gene3D" id="3.10.580.10">
    <property type="entry name" value="CBS-domain"/>
    <property type="match status" value="1"/>
</dbReference>
<feature type="domain" description="CBS" evidence="3">
    <location>
        <begin position="97"/>
        <end position="154"/>
    </location>
</feature>
<evidence type="ECO:0000256" key="1">
    <source>
        <dbReference type="ARBA" id="ARBA00023122"/>
    </source>
</evidence>
<evidence type="ECO:0000313" key="4">
    <source>
        <dbReference type="EMBL" id="XCM77565.1"/>
    </source>
</evidence>
<dbReference type="KEGG" id="kcm:ABWK59_00665"/>
<gene>
    <name evidence="4" type="ORF">ABWK59_00665</name>
</gene>
<evidence type="ECO:0000259" key="3">
    <source>
        <dbReference type="PROSITE" id="PS51371"/>
    </source>
</evidence>
<dbReference type="CDD" id="cd02205">
    <property type="entry name" value="CBS_pair_SF"/>
    <property type="match status" value="1"/>
</dbReference>
<dbReference type="PANTHER" id="PTHR43080">
    <property type="entry name" value="CBS DOMAIN-CONTAINING PROTEIN CBSX3, MITOCHONDRIAL"/>
    <property type="match status" value="1"/>
</dbReference>
<dbReference type="InterPro" id="IPR051257">
    <property type="entry name" value="Diverse_CBS-Domain"/>
</dbReference>
<dbReference type="PANTHER" id="PTHR43080:SF29">
    <property type="entry name" value="OS02G0818000 PROTEIN"/>
    <property type="match status" value="1"/>
</dbReference>
<accession>A0AAU8JP17</accession>